<comment type="caution">
    <text evidence="1">The sequence shown here is derived from an EMBL/GenBank/DDBJ whole genome shotgun (WGS) entry which is preliminary data.</text>
</comment>
<evidence type="ECO:0000313" key="1">
    <source>
        <dbReference type="EMBL" id="KAJ9654025.1"/>
    </source>
</evidence>
<name>A0ACC3A209_9EURO</name>
<organism evidence="1 2">
    <name type="scientific">Neophaeococcomyces mojaviensis</name>
    <dbReference type="NCBI Taxonomy" id="3383035"/>
    <lineage>
        <taxon>Eukaryota</taxon>
        <taxon>Fungi</taxon>
        <taxon>Dikarya</taxon>
        <taxon>Ascomycota</taxon>
        <taxon>Pezizomycotina</taxon>
        <taxon>Eurotiomycetes</taxon>
        <taxon>Chaetothyriomycetidae</taxon>
        <taxon>Chaetothyriales</taxon>
        <taxon>Chaetothyriales incertae sedis</taxon>
        <taxon>Neophaeococcomyces</taxon>
    </lineage>
</organism>
<accession>A0ACC3A209</accession>
<reference evidence="1" key="1">
    <citation type="submission" date="2022-10" db="EMBL/GenBank/DDBJ databases">
        <title>Culturing micro-colonial fungi from biological soil crusts in the Mojave desert and describing Neophaeococcomyces mojavensis, and introducing the new genera and species Taxawa tesnikishii.</title>
        <authorList>
            <person name="Kurbessoian T."/>
            <person name="Stajich J.E."/>
        </authorList>
    </citation>
    <scope>NUCLEOTIDE SEQUENCE</scope>
    <source>
        <strain evidence="1">JES_112</strain>
    </source>
</reference>
<evidence type="ECO:0000313" key="2">
    <source>
        <dbReference type="Proteomes" id="UP001172386"/>
    </source>
</evidence>
<keyword evidence="2" id="KW-1185">Reference proteome</keyword>
<sequence>MAAMSDTLGSRIPDVSLDTHPSSTRISKPQRVLACVLCQQRKVKCDRKFPCANCTKSQVQCVPATLTQRRRRRRFPERELLGRLHKYEDLLRQHNIAFEPLHKDSTRELNAEGGYDSHDERLEITEPDMSTSSTTVKSDTGYEAKNVWHAMSQGFRDVDNDSDSSRDDVREITVRKAWDQSVENSDYLLFGSRRTNVDLSTLHPDPVQIFRLWQIYLDNVNPLLKVTHTPSLQVRIIEAASNVTNIEPTLEALMFSIYCVSILSLTTEDCETMFASSKEDLWTRYQSGCQQALSNCGFLRSSDRDCLTALFLYLVSVKPNAAPVSLSSMLGVAIRIAQRIGIHNESILAKCTTVEAEMRRRLWWSLVLFDTRVSEIANSRTVTLDPTWDCKILLNVNDSDLRLEMKAPPAPPKIPTEAIFAVVRCELGQFVRHSTFHLDFNSPALKPFAKHLQNGLAPEGGGLDKLEEMIEDQYLKYCDQENPLHFMTVWTTRTYLAKYRLLDYHSRYSSSSVRRTDTQHDAATFYAIRMLEYDTKIMTSPLTKGFLWLNQFHFPFPAYMQIVQDLRRRPISHQAQRAWEVMSDNYEAWFGSQVEHDNPMFQIFTKIVLQAWDACEAAFQQPEELLKLPRIVSSIRNTQAQITLHAQNRGTKNPNIMADIENLMPMPPLPTSTGFADQSLPYSVGMQNGYALMRPDIYSDTLGQSPLDVHMSQFDWNTLGGQPGWAGY</sequence>
<proteinExistence type="predicted"/>
<dbReference type="EMBL" id="JAPDRQ010000134">
    <property type="protein sequence ID" value="KAJ9654025.1"/>
    <property type="molecule type" value="Genomic_DNA"/>
</dbReference>
<dbReference type="Proteomes" id="UP001172386">
    <property type="component" value="Unassembled WGS sequence"/>
</dbReference>
<gene>
    <name evidence="1" type="ORF">H2198_006880</name>
</gene>
<protein>
    <submittedName>
        <fullName evidence="1">Uncharacterized protein</fullName>
    </submittedName>
</protein>